<sequence>MRHEGTGTQRTYAYGMKRSAVLQPFTASRVEDTGTLIRCEHMHLSTYTSKRKFKHASRRPFRDAALHVRIQTRFRRIRIRGVYQLKALRQRADDARRESTSEREVAPARICGCRRPSSYAPQLETVLLSNGEAEPLLASTRGSDSFMQTRVNVLRRVDAARGNLPTVRSTAILYYAVYTDDFSYHWCAGTSFVTDAGLFEGGLTSAAESRLAARRLRTSECVRR</sequence>
<protein>
    <submittedName>
        <fullName evidence="1">Uncharacterized protein</fullName>
    </submittedName>
</protein>
<dbReference type="EMBL" id="CATKSN020000166">
    <property type="protein sequence ID" value="CAI9149186.1"/>
    <property type="molecule type" value="Genomic_DNA"/>
</dbReference>
<comment type="caution">
    <text evidence="1">The sequence shown here is derived from an EMBL/GenBank/DDBJ whole genome shotgun (WGS) entry which is preliminary data.</text>
</comment>
<evidence type="ECO:0000313" key="1">
    <source>
        <dbReference type="EMBL" id="CAI9149186.1"/>
    </source>
</evidence>
<name>A0ABN8XJ81_RANTA</name>
<proteinExistence type="predicted"/>
<organism evidence="1 2">
    <name type="scientific">Rangifer tarandus platyrhynchus</name>
    <name type="common">Svalbard reindeer</name>
    <dbReference type="NCBI Taxonomy" id="3082113"/>
    <lineage>
        <taxon>Eukaryota</taxon>
        <taxon>Metazoa</taxon>
        <taxon>Chordata</taxon>
        <taxon>Craniata</taxon>
        <taxon>Vertebrata</taxon>
        <taxon>Euteleostomi</taxon>
        <taxon>Mammalia</taxon>
        <taxon>Eutheria</taxon>
        <taxon>Laurasiatheria</taxon>
        <taxon>Artiodactyla</taxon>
        <taxon>Ruminantia</taxon>
        <taxon>Pecora</taxon>
        <taxon>Cervidae</taxon>
        <taxon>Odocoileinae</taxon>
        <taxon>Rangifer</taxon>
    </lineage>
</organism>
<gene>
    <name evidence="1" type="ORF">MRATA1EN1_LOCUS30804</name>
</gene>
<evidence type="ECO:0000313" key="2">
    <source>
        <dbReference type="Proteomes" id="UP001176941"/>
    </source>
</evidence>
<keyword evidence="2" id="KW-1185">Reference proteome</keyword>
<accession>A0ABN8XJ81</accession>
<reference evidence="1" key="1">
    <citation type="submission" date="2023-04" db="EMBL/GenBank/DDBJ databases">
        <authorList>
            <consortium name="ELIXIR-Norway"/>
        </authorList>
    </citation>
    <scope>NUCLEOTIDE SEQUENCE [LARGE SCALE GENOMIC DNA]</scope>
</reference>
<dbReference type="Proteomes" id="UP001176941">
    <property type="component" value="Unassembled WGS sequence"/>
</dbReference>